<gene>
    <name evidence="3" type="ORF">HAP95_03640</name>
</gene>
<organism evidence="3 4">
    <name type="scientific">Acidithiobacillus sulfurivorans</name>
    <dbReference type="NCBI Taxonomy" id="1958756"/>
    <lineage>
        <taxon>Bacteria</taxon>
        <taxon>Pseudomonadati</taxon>
        <taxon>Pseudomonadota</taxon>
        <taxon>Acidithiobacillia</taxon>
        <taxon>Acidithiobacillales</taxon>
        <taxon>Acidithiobacillaceae</taxon>
        <taxon>Acidithiobacillus</taxon>
    </lineage>
</organism>
<dbReference type="CDD" id="cd16385">
    <property type="entry name" value="IcmL"/>
    <property type="match status" value="1"/>
</dbReference>
<dbReference type="Proteomes" id="UP000755654">
    <property type="component" value="Unassembled WGS sequence"/>
</dbReference>
<keyword evidence="2" id="KW-1133">Transmembrane helix</keyword>
<evidence type="ECO:0000256" key="2">
    <source>
        <dbReference type="SAM" id="Phobius"/>
    </source>
</evidence>
<dbReference type="Pfam" id="PF11393">
    <property type="entry name" value="T4BSS_DotI_IcmL"/>
    <property type="match status" value="1"/>
</dbReference>
<protein>
    <recommendedName>
        <fullName evidence="5">Type IV secretion protein DotI</fullName>
    </recommendedName>
</protein>
<dbReference type="InterPro" id="IPR021055">
    <property type="entry name" value="T4BSS_IcmL/DotI"/>
</dbReference>
<keyword evidence="4" id="KW-1185">Reference proteome</keyword>
<keyword evidence="2" id="KW-0812">Transmembrane</keyword>
<evidence type="ECO:0000256" key="1">
    <source>
        <dbReference type="SAM" id="MobiDB-lite"/>
    </source>
</evidence>
<evidence type="ECO:0008006" key="5">
    <source>
        <dbReference type="Google" id="ProtNLM"/>
    </source>
</evidence>
<accession>A0ABS5ZVX6</accession>
<feature type="compositionally biased region" description="Low complexity" evidence="1">
    <location>
        <begin position="8"/>
        <end position="18"/>
    </location>
</feature>
<reference evidence="3 4" key="1">
    <citation type="journal article" date="2021" name="ISME J.">
        <title>Genomic evolution of the class Acidithiobacillia: deep-branching Proteobacteria living in extreme acidic conditions.</title>
        <authorList>
            <person name="Moya-Beltran A."/>
            <person name="Beard S."/>
            <person name="Rojas-Villalobos C."/>
            <person name="Issotta F."/>
            <person name="Gallardo Y."/>
            <person name="Ulloa R."/>
            <person name="Giaveno A."/>
            <person name="Degli Esposti M."/>
            <person name="Johnson D.B."/>
            <person name="Quatrini R."/>
        </authorList>
    </citation>
    <scope>NUCLEOTIDE SEQUENCE [LARGE SCALE GENOMIC DNA]</scope>
    <source>
        <strain evidence="3 4">RW2</strain>
    </source>
</reference>
<proteinExistence type="predicted"/>
<name>A0ABS5ZVX6_9PROT</name>
<feature type="transmembrane region" description="Helical" evidence="2">
    <location>
        <begin position="39"/>
        <end position="60"/>
    </location>
</feature>
<dbReference type="RefSeq" id="WP_215883002.1">
    <property type="nucleotide sequence ID" value="NZ_JAAOMP010000035.1"/>
</dbReference>
<keyword evidence="2" id="KW-0472">Membrane</keyword>
<dbReference type="EMBL" id="JAAOMP010000035">
    <property type="protein sequence ID" value="MBU2759267.1"/>
    <property type="molecule type" value="Genomic_DNA"/>
</dbReference>
<comment type="caution">
    <text evidence="3">The sequence shown here is derived from an EMBL/GenBank/DDBJ whole genome shotgun (WGS) entry which is preliminary data.</text>
</comment>
<evidence type="ECO:0000313" key="3">
    <source>
        <dbReference type="EMBL" id="MBU2759267.1"/>
    </source>
</evidence>
<evidence type="ECO:0000313" key="4">
    <source>
        <dbReference type="Proteomes" id="UP000755654"/>
    </source>
</evidence>
<sequence>MSNPQPTPAAKTTPKGAGSENGVYLVEESRAFYRDSYQWIVRIAVIEAVVIAGLLVPNAINMLVHRKPIVITVNPSMQVQPVVPRSEPMVSNAGAAAWATRAAEKTLSLSFTRWKPELSNAAKYYTSTAFKQLIVGLKSSGIIQKIANQRLNTVLQPISAAYVQQAGRINGIPVWMVRGKMMLTYAGSAGNLSTQNIDATIIVQRANMLKHPSGLVIRNISLQ</sequence>
<feature type="region of interest" description="Disordered" evidence="1">
    <location>
        <begin position="1"/>
        <end position="20"/>
    </location>
</feature>